<proteinExistence type="predicted"/>
<reference evidence="2 3" key="1">
    <citation type="submission" date="2024-09" db="EMBL/GenBank/DDBJ databases">
        <title>A chromosome-level genome assembly of Gray's grenadier anchovy, Coilia grayii.</title>
        <authorList>
            <person name="Fu Z."/>
        </authorList>
    </citation>
    <scope>NUCLEOTIDE SEQUENCE [LARGE SCALE GENOMIC DNA]</scope>
    <source>
        <strain evidence="2">G4</strain>
        <tissue evidence="2">Muscle</tissue>
    </source>
</reference>
<dbReference type="Proteomes" id="UP001591681">
    <property type="component" value="Unassembled WGS sequence"/>
</dbReference>
<sequence length="367" mass="41072">MKSAKDVAVEARENLTRIQKKAFVAALTRAGVKKEAEQDPISTSVDLHRPPARVAATRLLDIKRFSSLTRLIKSLALVWRAAKKFLLVRARGNSKWEAVPLAGIVTVAEREDAFRDLCLVAQEGATFPSTTTDRLVVYRDGASGLLLCGGRIQYFKEDCLVVPLITFDTWLGTLLARQSHQEGHEGVAGTLLRMRRKAWIIQGRRLAQKVVNQCIHCRKARAQVCQQVMGDLPVERSRPAAPFQFTSVDLFGPYLVRDDVKRRVSMKVWGVIFSCMASWALHVDLATSMSTESFLMTYQRFTAIRGHPLKVWSDPGTNFGRKISAGGFIYLPAKSRCSKPGGVRCKEWDKLDLESAPCRFISSEWSC</sequence>
<dbReference type="InterPro" id="IPR036397">
    <property type="entry name" value="RNaseH_sf"/>
</dbReference>
<evidence type="ECO:0000313" key="3">
    <source>
        <dbReference type="Proteomes" id="UP001591681"/>
    </source>
</evidence>
<organism evidence="2 3">
    <name type="scientific">Coilia grayii</name>
    <name type="common">Gray's grenadier anchovy</name>
    <dbReference type="NCBI Taxonomy" id="363190"/>
    <lineage>
        <taxon>Eukaryota</taxon>
        <taxon>Metazoa</taxon>
        <taxon>Chordata</taxon>
        <taxon>Craniata</taxon>
        <taxon>Vertebrata</taxon>
        <taxon>Euteleostomi</taxon>
        <taxon>Actinopterygii</taxon>
        <taxon>Neopterygii</taxon>
        <taxon>Teleostei</taxon>
        <taxon>Clupei</taxon>
        <taxon>Clupeiformes</taxon>
        <taxon>Clupeoidei</taxon>
        <taxon>Engraulidae</taxon>
        <taxon>Coilinae</taxon>
        <taxon>Coilia</taxon>
    </lineage>
</organism>
<evidence type="ECO:0000259" key="1">
    <source>
        <dbReference type="Pfam" id="PF17921"/>
    </source>
</evidence>
<dbReference type="PANTHER" id="PTHR47331:SF5">
    <property type="entry name" value="RIBONUCLEASE H"/>
    <property type="match status" value="1"/>
</dbReference>
<gene>
    <name evidence="2" type="ORF">ACEWY4_020555</name>
</gene>
<evidence type="ECO:0000313" key="2">
    <source>
        <dbReference type="EMBL" id="KAL2085037.1"/>
    </source>
</evidence>
<dbReference type="AlphaFoldDB" id="A0ABD1JD05"/>
<comment type="caution">
    <text evidence="2">The sequence shown here is derived from an EMBL/GenBank/DDBJ whole genome shotgun (WGS) entry which is preliminary data.</text>
</comment>
<keyword evidence="3" id="KW-1185">Reference proteome</keyword>
<dbReference type="EMBL" id="JBHFQA010000017">
    <property type="protein sequence ID" value="KAL2085037.1"/>
    <property type="molecule type" value="Genomic_DNA"/>
</dbReference>
<accession>A0ABD1JD05</accession>
<name>A0ABD1JD05_9TELE</name>
<protein>
    <recommendedName>
        <fullName evidence="1">Integrase zinc-binding domain-containing protein</fullName>
    </recommendedName>
</protein>
<dbReference type="InterPro" id="IPR041588">
    <property type="entry name" value="Integrase_H2C2"/>
</dbReference>
<feature type="domain" description="Integrase zinc-binding" evidence="1">
    <location>
        <begin position="175"/>
        <end position="222"/>
    </location>
</feature>
<dbReference type="PANTHER" id="PTHR47331">
    <property type="entry name" value="PHD-TYPE DOMAIN-CONTAINING PROTEIN"/>
    <property type="match status" value="1"/>
</dbReference>
<dbReference type="Gene3D" id="3.30.420.10">
    <property type="entry name" value="Ribonuclease H-like superfamily/Ribonuclease H"/>
    <property type="match status" value="1"/>
</dbReference>
<dbReference type="Pfam" id="PF17921">
    <property type="entry name" value="Integrase_H2C2"/>
    <property type="match status" value="1"/>
</dbReference>